<dbReference type="RefSeq" id="WP_186966222.1">
    <property type="nucleotide sequence ID" value="NZ_JACOOE010000001.1"/>
</dbReference>
<evidence type="ECO:0000313" key="3">
    <source>
        <dbReference type="Proteomes" id="UP000600600"/>
    </source>
</evidence>
<accession>A0ABR7C6I7</accession>
<protein>
    <recommendedName>
        <fullName evidence="4">Secreted protein</fullName>
    </recommendedName>
</protein>
<evidence type="ECO:0000313" key="2">
    <source>
        <dbReference type="EMBL" id="MBC5603431.1"/>
    </source>
</evidence>
<feature type="signal peptide" evidence="1">
    <location>
        <begin position="1"/>
        <end position="23"/>
    </location>
</feature>
<keyword evidence="1" id="KW-0732">Signal</keyword>
<name>A0ABR7C6I7_9BACE</name>
<dbReference type="Proteomes" id="UP000600600">
    <property type="component" value="Unassembled WGS sequence"/>
</dbReference>
<reference evidence="2 3" key="1">
    <citation type="submission" date="2020-08" db="EMBL/GenBank/DDBJ databases">
        <title>Genome public.</title>
        <authorList>
            <person name="Liu C."/>
            <person name="Sun Q."/>
        </authorList>
    </citation>
    <scope>NUCLEOTIDE SEQUENCE [LARGE SCALE GENOMIC DNA]</scope>
    <source>
        <strain evidence="2 3">M27</strain>
    </source>
</reference>
<comment type="caution">
    <text evidence="2">The sequence shown here is derived from an EMBL/GenBank/DDBJ whole genome shotgun (WGS) entry which is preliminary data.</text>
</comment>
<feature type="chain" id="PRO_5045716646" description="Secreted protein" evidence="1">
    <location>
        <begin position="24"/>
        <end position="72"/>
    </location>
</feature>
<gene>
    <name evidence="2" type="ORF">H8S67_01910</name>
</gene>
<sequence>MKKNLYIWTATALIILSGSICTACEDINEMPDRTESNVAQAYYKVPDPVILNADEMDTVNKIKEEYNESVSQ</sequence>
<keyword evidence="3" id="KW-1185">Reference proteome</keyword>
<proteinExistence type="predicted"/>
<evidence type="ECO:0008006" key="4">
    <source>
        <dbReference type="Google" id="ProtNLM"/>
    </source>
</evidence>
<evidence type="ECO:0000256" key="1">
    <source>
        <dbReference type="SAM" id="SignalP"/>
    </source>
</evidence>
<dbReference type="EMBL" id="JACOOE010000001">
    <property type="protein sequence ID" value="MBC5603431.1"/>
    <property type="molecule type" value="Genomic_DNA"/>
</dbReference>
<organism evidence="2 3">
    <name type="scientific">Bacteroides difficilis</name>
    <dbReference type="NCBI Taxonomy" id="2763021"/>
    <lineage>
        <taxon>Bacteria</taxon>
        <taxon>Pseudomonadati</taxon>
        <taxon>Bacteroidota</taxon>
        <taxon>Bacteroidia</taxon>
        <taxon>Bacteroidales</taxon>
        <taxon>Bacteroidaceae</taxon>
        <taxon>Bacteroides</taxon>
    </lineage>
</organism>